<reference evidence="1 2" key="1">
    <citation type="submission" date="2018-10" db="EMBL/GenBank/DDBJ databases">
        <title>Genomic Encyclopedia of Archaeal and Bacterial Type Strains, Phase II (KMG-II): from individual species to whole genera.</title>
        <authorList>
            <person name="Goeker M."/>
        </authorList>
    </citation>
    <scope>NUCLEOTIDE SEQUENCE [LARGE SCALE GENOMIC DNA]</scope>
    <source>
        <strain evidence="1 2">DSM 14219</strain>
    </source>
</reference>
<protein>
    <submittedName>
        <fullName evidence="1">Four helix bundle protein</fullName>
    </submittedName>
</protein>
<evidence type="ECO:0000313" key="1">
    <source>
        <dbReference type="EMBL" id="RKS98072.1"/>
    </source>
</evidence>
<dbReference type="Pfam" id="PF05635">
    <property type="entry name" value="23S_rRNA_IVP"/>
    <property type="match status" value="1"/>
</dbReference>
<dbReference type="InterPro" id="IPR012657">
    <property type="entry name" value="23S_rRNA-intervening_sequence"/>
</dbReference>
<proteinExistence type="predicted"/>
<evidence type="ECO:0000313" key="2">
    <source>
        <dbReference type="Proteomes" id="UP000272428"/>
    </source>
</evidence>
<sequence length="117" mass="13830">MHDFRQLEVWKKSIQLCKMYYFFSKEFPKDELFGLTSQSRRCLYSIPSNIAKGAGRDTKAQFSHFLNIALGSSFEFETQITIAKESEFFPEDRFQKTLIEIQHIQNMIIKLKQVYSS</sequence>
<dbReference type="OrthoDB" id="9811959at2"/>
<gene>
    <name evidence="1" type="ORF">BCF58_2210</name>
</gene>
<dbReference type="EMBL" id="RBXB01000002">
    <property type="protein sequence ID" value="RKS98072.1"/>
    <property type="molecule type" value="Genomic_DNA"/>
</dbReference>
<dbReference type="NCBIfam" id="TIGR02436">
    <property type="entry name" value="four helix bundle protein"/>
    <property type="match status" value="1"/>
</dbReference>
<dbReference type="PANTHER" id="PTHR38471">
    <property type="entry name" value="FOUR HELIX BUNDLE PROTEIN"/>
    <property type="match status" value="1"/>
</dbReference>
<dbReference type="Proteomes" id="UP000272428">
    <property type="component" value="Unassembled WGS sequence"/>
</dbReference>
<dbReference type="Gene3D" id="1.20.1440.60">
    <property type="entry name" value="23S rRNA-intervening sequence"/>
    <property type="match status" value="1"/>
</dbReference>
<comment type="caution">
    <text evidence="1">The sequence shown here is derived from an EMBL/GenBank/DDBJ whole genome shotgun (WGS) entry which is preliminary data.</text>
</comment>
<name>A0A495SCV8_9FLAO</name>
<dbReference type="PANTHER" id="PTHR38471:SF2">
    <property type="entry name" value="FOUR HELIX BUNDLE PROTEIN"/>
    <property type="match status" value="1"/>
</dbReference>
<keyword evidence="2" id="KW-1185">Reference proteome</keyword>
<accession>A0A495SCV8</accession>
<dbReference type="AlphaFoldDB" id="A0A495SCV8"/>
<dbReference type="RefSeq" id="WP_121461803.1">
    <property type="nucleotide sequence ID" value="NZ_RBXB01000002.1"/>
</dbReference>
<dbReference type="SUPFAM" id="SSF158446">
    <property type="entry name" value="IVS-encoded protein-like"/>
    <property type="match status" value="1"/>
</dbReference>
<dbReference type="CDD" id="cd16377">
    <property type="entry name" value="23S_rRNA_IVP_like"/>
    <property type="match status" value="1"/>
</dbReference>
<organism evidence="1 2">
    <name type="scientific">Chryseobacterium defluvii</name>
    <dbReference type="NCBI Taxonomy" id="160396"/>
    <lineage>
        <taxon>Bacteria</taxon>
        <taxon>Pseudomonadati</taxon>
        <taxon>Bacteroidota</taxon>
        <taxon>Flavobacteriia</taxon>
        <taxon>Flavobacteriales</taxon>
        <taxon>Weeksellaceae</taxon>
        <taxon>Chryseobacterium group</taxon>
        <taxon>Chryseobacterium</taxon>
    </lineage>
</organism>
<dbReference type="InterPro" id="IPR036583">
    <property type="entry name" value="23S_rRNA_IVS_sf"/>
</dbReference>